<comment type="subcellular location">
    <subcellularLocation>
        <location evidence="1">Membrane</location>
        <topology evidence="1">Multi-pass membrane protein</topology>
    </subcellularLocation>
</comment>
<evidence type="ECO:0000256" key="5">
    <source>
        <dbReference type="ARBA" id="ARBA00023170"/>
    </source>
</evidence>
<feature type="compositionally biased region" description="Basic and acidic residues" evidence="6">
    <location>
        <begin position="7"/>
        <end position="16"/>
    </location>
</feature>
<protein>
    <submittedName>
        <fullName evidence="8">Uncharacterized protein</fullName>
    </submittedName>
</protein>
<evidence type="ECO:0000256" key="6">
    <source>
        <dbReference type="SAM" id="MobiDB-lite"/>
    </source>
</evidence>
<dbReference type="GO" id="GO:0050909">
    <property type="term" value="P:sensory perception of taste"/>
    <property type="evidence" value="ECO:0007669"/>
    <property type="project" value="InterPro"/>
</dbReference>
<dbReference type="EMBL" id="JAODUP010000216">
    <property type="protein sequence ID" value="KAK2156345.1"/>
    <property type="molecule type" value="Genomic_DNA"/>
</dbReference>
<name>A0AAD9JQM6_9ANNE</name>
<evidence type="ECO:0000313" key="8">
    <source>
        <dbReference type="EMBL" id="KAK2156345.1"/>
    </source>
</evidence>
<evidence type="ECO:0000313" key="9">
    <source>
        <dbReference type="Proteomes" id="UP001208570"/>
    </source>
</evidence>
<dbReference type="PANTHER" id="PTHR21421:SF29">
    <property type="entry name" value="GUSTATORY RECEPTOR 5A FOR TREHALOSE-RELATED"/>
    <property type="match status" value="1"/>
</dbReference>
<evidence type="ECO:0000256" key="4">
    <source>
        <dbReference type="ARBA" id="ARBA00023136"/>
    </source>
</evidence>
<evidence type="ECO:0000256" key="3">
    <source>
        <dbReference type="ARBA" id="ARBA00022989"/>
    </source>
</evidence>
<dbReference type="Pfam" id="PF08395">
    <property type="entry name" value="7tm_7"/>
    <property type="match status" value="1"/>
</dbReference>
<feature type="region of interest" description="Disordered" evidence="6">
    <location>
        <begin position="1"/>
        <end position="20"/>
    </location>
</feature>
<keyword evidence="3 7" id="KW-1133">Transmembrane helix</keyword>
<dbReference type="InterPro" id="IPR013604">
    <property type="entry name" value="7TM_chemorcpt"/>
</dbReference>
<sequence length="202" mass="22588">MNVIVKDNTDKDDKRIHSSNNKNKNYLSVRQVLAPLSISMRICGMFHNGHEKKTINKIGELEMELFEKPKGCWKILWNTDIADNHVLVGMYIFWVAGGLVMLGFISLGGAIVHQEAHGIFDELHELDLENANCELMGQVAMLLNRVSSGSIGMTALKLFVVDKQSILTILGMMITYFIVIVQFAPGNSNSLLNNHNNNNTMV</sequence>
<evidence type="ECO:0000256" key="1">
    <source>
        <dbReference type="ARBA" id="ARBA00004141"/>
    </source>
</evidence>
<keyword evidence="5" id="KW-0675">Receptor</keyword>
<feature type="transmembrane region" description="Helical" evidence="7">
    <location>
        <begin position="91"/>
        <end position="112"/>
    </location>
</feature>
<reference evidence="8" key="1">
    <citation type="journal article" date="2023" name="Mol. Biol. Evol.">
        <title>Third-Generation Sequencing Reveals the Adaptive Role of the Epigenome in Three Deep-Sea Polychaetes.</title>
        <authorList>
            <person name="Perez M."/>
            <person name="Aroh O."/>
            <person name="Sun Y."/>
            <person name="Lan Y."/>
            <person name="Juniper S.K."/>
            <person name="Young C.R."/>
            <person name="Angers B."/>
            <person name="Qian P.Y."/>
        </authorList>
    </citation>
    <scope>NUCLEOTIDE SEQUENCE</scope>
    <source>
        <strain evidence="8">P08H-3</strain>
    </source>
</reference>
<accession>A0AAD9JQM6</accession>
<evidence type="ECO:0000256" key="7">
    <source>
        <dbReference type="SAM" id="Phobius"/>
    </source>
</evidence>
<dbReference type="GO" id="GO:0051606">
    <property type="term" value="P:detection of stimulus"/>
    <property type="evidence" value="ECO:0007669"/>
    <property type="project" value="UniProtKB-ARBA"/>
</dbReference>
<dbReference type="PANTHER" id="PTHR21421">
    <property type="entry name" value="GUSTATORY RECEPTOR"/>
    <property type="match status" value="1"/>
</dbReference>
<keyword evidence="4 7" id="KW-0472">Membrane</keyword>
<dbReference type="Proteomes" id="UP001208570">
    <property type="component" value="Unassembled WGS sequence"/>
</dbReference>
<dbReference type="GO" id="GO:0038023">
    <property type="term" value="F:signaling receptor activity"/>
    <property type="evidence" value="ECO:0007669"/>
    <property type="project" value="UniProtKB-ARBA"/>
</dbReference>
<comment type="caution">
    <text evidence="8">The sequence shown here is derived from an EMBL/GenBank/DDBJ whole genome shotgun (WGS) entry which is preliminary data.</text>
</comment>
<dbReference type="GO" id="GO:0016020">
    <property type="term" value="C:membrane"/>
    <property type="evidence" value="ECO:0007669"/>
    <property type="project" value="UniProtKB-SubCell"/>
</dbReference>
<feature type="transmembrane region" description="Helical" evidence="7">
    <location>
        <begin position="166"/>
        <end position="184"/>
    </location>
</feature>
<evidence type="ECO:0000256" key="2">
    <source>
        <dbReference type="ARBA" id="ARBA00022692"/>
    </source>
</evidence>
<organism evidence="8 9">
    <name type="scientific">Paralvinella palmiformis</name>
    <dbReference type="NCBI Taxonomy" id="53620"/>
    <lineage>
        <taxon>Eukaryota</taxon>
        <taxon>Metazoa</taxon>
        <taxon>Spiralia</taxon>
        <taxon>Lophotrochozoa</taxon>
        <taxon>Annelida</taxon>
        <taxon>Polychaeta</taxon>
        <taxon>Sedentaria</taxon>
        <taxon>Canalipalpata</taxon>
        <taxon>Terebellida</taxon>
        <taxon>Terebelliformia</taxon>
        <taxon>Alvinellidae</taxon>
        <taxon>Paralvinella</taxon>
    </lineage>
</organism>
<gene>
    <name evidence="8" type="ORF">LSH36_216g07079</name>
</gene>
<keyword evidence="9" id="KW-1185">Reference proteome</keyword>
<proteinExistence type="predicted"/>
<dbReference type="AlphaFoldDB" id="A0AAD9JQM6"/>
<keyword evidence="2 7" id="KW-0812">Transmembrane</keyword>